<dbReference type="OrthoDB" id="371494at2759"/>
<accession>A0A2J7QUS2</accession>
<evidence type="ECO:0000256" key="1">
    <source>
        <dbReference type="SAM" id="MobiDB-lite"/>
    </source>
</evidence>
<reference evidence="2 3" key="1">
    <citation type="submission" date="2017-12" db="EMBL/GenBank/DDBJ databases">
        <title>Hemimetabolous genomes reveal molecular basis of termite eusociality.</title>
        <authorList>
            <person name="Harrison M.C."/>
            <person name="Jongepier E."/>
            <person name="Robertson H.M."/>
            <person name="Arning N."/>
            <person name="Bitard-Feildel T."/>
            <person name="Chao H."/>
            <person name="Childers C.P."/>
            <person name="Dinh H."/>
            <person name="Doddapaneni H."/>
            <person name="Dugan S."/>
            <person name="Gowin J."/>
            <person name="Greiner C."/>
            <person name="Han Y."/>
            <person name="Hu H."/>
            <person name="Hughes D.S.T."/>
            <person name="Huylmans A.-K."/>
            <person name="Kemena C."/>
            <person name="Kremer L.P.M."/>
            <person name="Lee S.L."/>
            <person name="Lopez-Ezquerra A."/>
            <person name="Mallet L."/>
            <person name="Monroy-Kuhn J.M."/>
            <person name="Moser A."/>
            <person name="Murali S.C."/>
            <person name="Muzny D.M."/>
            <person name="Otani S."/>
            <person name="Piulachs M.-D."/>
            <person name="Poelchau M."/>
            <person name="Qu J."/>
            <person name="Schaub F."/>
            <person name="Wada-Katsumata A."/>
            <person name="Worley K.C."/>
            <person name="Xie Q."/>
            <person name="Ylla G."/>
            <person name="Poulsen M."/>
            <person name="Gibbs R.A."/>
            <person name="Schal C."/>
            <person name="Richards S."/>
            <person name="Belles X."/>
            <person name="Korb J."/>
            <person name="Bornberg-Bauer E."/>
        </authorList>
    </citation>
    <scope>NUCLEOTIDE SEQUENCE [LARGE SCALE GENOMIC DNA]</scope>
    <source>
        <tissue evidence="2">Whole body</tissue>
    </source>
</reference>
<feature type="region of interest" description="Disordered" evidence="1">
    <location>
        <begin position="962"/>
        <end position="982"/>
    </location>
</feature>
<feature type="compositionally biased region" description="Basic and acidic residues" evidence="1">
    <location>
        <begin position="962"/>
        <end position="973"/>
    </location>
</feature>
<name>A0A2J7QUS2_9NEOP</name>
<gene>
    <name evidence="2" type="ORF">B7P43_G13642</name>
</gene>
<feature type="compositionally biased region" description="Polar residues" evidence="1">
    <location>
        <begin position="585"/>
        <end position="602"/>
    </location>
</feature>
<feature type="region of interest" description="Disordered" evidence="1">
    <location>
        <begin position="366"/>
        <end position="406"/>
    </location>
</feature>
<comment type="caution">
    <text evidence="2">The sequence shown here is derived from an EMBL/GenBank/DDBJ whole genome shotgun (WGS) entry which is preliminary data.</text>
</comment>
<feature type="region of interest" description="Disordered" evidence="1">
    <location>
        <begin position="411"/>
        <end position="430"/>
    </location>
</feature>
<feature type="region of interest" description="Disordered" evidence="1">
    <location>
        <begin position="184"/>
        <end position="204"/>
    </location>
</feature>
<feature type="region of interest" description="Disordered" evidence="1">
    <location>
        <begin position="1080"/>
        <end position="1104"/>
    </location>
</feature>
<protein>
    <submittedName>
        <fullName evidence="2">Uncharacterized protein</fullName>
    </submittedName>
</protein>
<feature type="region of interest" description="Disordered" evidence="1">
    <location>
        <begin position="463"/>
        <end position="486"/>
    </location>
</feature>
<evidence type="ECO:0000313" key="2">
    <source>
        <dbReference type="EMBL" id="PNF32332.1"/>
    </source>
</evidence>
<feature type="region of interest" description="Disordered" evidence="1">
    <location>
        <begin position="543"/>
        <end position="602"/>
    </location>
</feature>
<feature type="compositionally biased region" description="Low complexity" evidence="1">
    <location>
        <begin position="367"/>
        <end position="389"/>
    </location>
</feature>
<feature type="compositionally biased region" description="Low complexity" evidence="1">
    <location>
        <begin position="662"/>
        <end position="672"/>
    </location>
</feature>
<proteinExistence type="predicted"/>
<evidence type="ECO:0000313" key="3">
    <source>
        <dbReference type="Proteomes" id="UP000235965"/>
    </source>
</evidence>
<feature type="compositionally biased region" description="Polar residues" evidence="1">
    <location>
        <begin position="390"/>
        <end position="404"/>
    </location>
</feature>
<feature type="region of interest" description="Disordered" evidence="1">
    <location>
        <begin position="637"/>
        <end position="672"/>
    </location>
</feature>
<keyword evidence="3" id="KW-1185">Reference proteome</keyword>
<feature type="compositionally biased region" description="Low complexity" evidence="1">
    <location>
        <begin position="543"/>
        <end position="552"/>
    </location>
</feature>
<feature type="compositionally biased region" description="Polar residues" evidence="1">
    <location>
        <begin position="639"/>
        <end position="660"/>
    </location>
</feature>
<organism evidence="2 3">
    <name type="scientific">Cryptotermes secundus</name>
    <dbReference type="NCBI Taxonomy" id="105785"/>
    <lineage>
        <taxon>Eukaryota</taxon>
        <taxon>Metazoa</taxon>
        <taxon>Ecdysozoa</taxon>
        <taxon>Arthropoda</taxon>
        <taxon>Hexapoda</taxon>
        <taxon>Insecta</taxon>
        <taxon>Pterygota</taxon>
        <taxon>Neoptera</taxon>
        <taxon>Polyneoptera</taxon>
        <taxon>Dictyoptera</taxon>
        <taxon>Blattodea</taxon>
        <taxon>Blattoidea</taxon>
        <taxon>Termitoidae</taxon>
        <taxon>Kalotermitidae</taxon>
        <taxon>Cryptotermitinae</taxon>
        <taxon>Cryptotermes</taxon>
    </lineage>
</organism>
<sequence>MTYGTEKVVGKVTWRLVTGYTRWEFTMLTYRTEVGRVFATLLTTGATTLWCPTAVPARLAPRRHNLLLEKRQSLLWPSQKKLILRYVSVTRPTVTTLISSALKLSEDSGGGDADSGDILKIRPSNVKLSANRLVGTGRKPTISYQQASRPSEEQVDVSAVNNLVESKSDSGNGKYKVVTPLYTTPNKISGSDSHSSSYGPEEASAYEPGQVYQHIGTKGIGSSSYQFIEIGGDSSGGEHFRSPSPAVSQLITKPTNTQSQKLFGHKGAENVKVTSYLGDVNSPLKFGDRIPNVNSDFTQTTASVEQDQNEIHKGKQEVLEVTPLPISQRHPPLRPIIVADIYPKETIGTVRPITILPTTTPVSIYVTHSPETPSSTSTSSSGSALTSPTNTLKHATGSTYSTPTNLLSQSQAGSLSYSSESESNSQSFGSITNNGLSGHILPPVYSTQKPIIMSNTKETASTSFTFGSDGSSLSTGSGGHTADAGTQAYKTPAPLAVSYVQSISGAQEVNSQPAASGHATSKAQQTPSPIFVYYSTLSPYSHTSSSAVSGTSNDHGVSDVYSTPAPLSLSESQEFSPSEADENSKQQSTITINSGNAEKTIENQQSIPATVYISHTPMSSSFSVSISNSVNSESKSSVTATKNAESGQLIHNNIHSTTPRPSAEYYSNSEGSSSGKYIVSPATILLNSNTQPVAAALTSSAEVLSPIHAAVSLGTASHQNPTAVSAVSSESALTPPEVKEANEIPQSKTVVEVQKAISLDLNDLTVKLNTEQKPDLEATTPAAPILYSQQTVGKGKEVDHSSSQQHIYNGGLLEYTYGQPLTGLQVYPQLRYNFPHISGSTDQVLLGYNPQLYETQKLVHLGYNRQEQLHGGVQHEAPYEHSFERHREYTQKQLDGQLQAIAGYQEGTEAEKPREKYQYNQNSASNLKIYQEQEDADKQPAETSYIQKFYGKEHLVLQEKLPEKTQTEEEHSKKSVQMETDVQKPQVPVQIIHELKYEQPFRVNEPVEHRSPIENNQVSYQLLGQQIGYDAPAGVQQEIEYLGPTKLKQQVEQTVNTAIVQSGYGHQTISTPDNIVQITQGSEQGPRSKGQPQYNRNPSEVSKQLQSEYSHQLLEEERQEQVRLSSQIGKALNQINAEYNEASVRTQFPVHILNEGKIVSLPVAANLPTLSPTTFVPLNQPPQSIEQIKLVEVEKRVPVHDTKVIEKPIPVPHAVPIEITKLVAVDRPVPYPQPYAVPHPVPVPYAVPHPVGVPVPHLVPYPHVVTVPYKEVHPVYIHTGKPHRNEFRDHTQNIPTNTPLPVILKALQYNGGRYGVPVSIKPQSVFLTPPPLRPGGKARGLQQSKHFDHFRTLCIEYGFKPPLVPSLQIDEVPLSAYGPPRKD</sequence>
<dbReference type="EMBL" id="NEVH01010488">
    <property type="protein sequence ID" value="PNF32332.1"/>
    <property type="molecule type" value="Genomic_DNA"/>
</dbReference>
<dbReference type="Proteomes" id="UP000235965">
    <property type="component" value="Unassembled WGS sequence"/>
</dbReference>
<feature type="compositionally biased region" description="Low complexity" evidence="1">
    <location>
        <begin position="463"/>
        <end position="475"/>
    </location>
</feature>